<dbReference type="Pfam" id="PF19979">
    <property type="entry name" value="DUF6415"/>
    <property type="match status" value="1"/>
</dbReference>
<gene>
    <name evidence="1" type="ORF">ACFP4F_31300</name>
</gene>
<sequence>MVAVTREAAGELTRQCSTDTPTLSTLLFALRRSLAYDEINAEKLYDGLNAVLDEYARPAPDEIKNITEQLQQLTPPLVQAIPYLVTQYPTNEVRRLIVLSTQRPCPEQAYRHLVRYAMTLDELLGLIGDAAS</sequence>
<dbReference type="RefSeq" id="WP_031054792.1">
    <property type="nucleotide sequence ID" value="NZ_JBHSPX010000009.1"/>
</dbReference>
<evidence type="ECO:0000313" key="2">
    <source>
        <dbReference type="Proteomes" id="UP001596139"/>
    </source>
</evidence>
<keyword evidence="2" id="KW-1185">Reference proteome</keyword>
<accession>A0ABW1MT51</accession>
<dbReference type="EMBL" id="JBHSPX010000009">
    <property type="protein sequence ID" value="MFC6067005.1"/>
    <property type="molecule type" value="Genomic_DNA"/>
</dbReference>
<evidence type="ECO:0008006" key="3">
    <source>
        <dbReference type="Google" id="ProtNLM"/>
    </source>
</evidence>
<reference evidence="2" key="1">
    <citation type="journal article" date="2019" name="Int. J. Syst. Evol. Microbiol.">
        <title>The Global Catalogue of Microorganisms (GCM) 10K type strain sequencing project: providing services to taxonomists for standard genome sequencing and annotation.</title>
        <authorList>
            <consortium name="The Broad Institute Genomics Platform"/>
            <consortium name="The Broad Institute Genome Sequencing Center for Infectious Disease"/>
            <person name="Wu L."/>
            <person name="Ma J."/>
        </authorList>
    </citation>
    <scope>NUCLEOTIDE SEQUENCE [LARGE SCALE GENOMIC DNA]</scope>
    <source>
        <strain evidence="2">CGMCC 1.15180</strain>
    </source>
</reference>
<dbReference type="InterPro" id="IPR046300">
    <property type="entry name" value="DUF6415"/>
</dbReference>
<organism evidence="1 2">
    <name type="scientific">Streptomyces ochraceiscleroticus</name>
    <dbReference type="NCBI Taxonomy" id="47761"/>
    <lineage>
        <taxon>Bacteria</taxon>
        <taxon>Bacillati</taxon>
        <taxon>Actinomycetota</taxon>
        <taxon>Actinomycetes</taxon>
        <taxon>Kitasatosporales</taxon>
        <taxon>Streptomycetaceae</taxon>
        <taxon>Streptomyces</taxon>
    </lineage>
</organism>
<name>A0ABW1MT51_9ACTN</name>
<dbReference type="Proteomes" id="UP001596139">
    <property type="component" value="Unassembled WGS sequence"/>
</dbReference>
<proteinExistence type="predicted"/>
<protein>
    <recommendedName>
        <fullName evidence="3">Immunity protein 30 domain-containing protein</fullName>
    </recommendedName>
</protein>
<evidence type="ECO:0000313" key="1">
    <source>
        <dbReference type="EMBL" id="MFC6067005.1"/>
    </source>
</evidence>
<comment type="caution">
    <text evidence="1">The sequence shown here is derived from an EMBL/GenBank/DDBJ whole genome shotgun (WGS) entry which is preliminary data.</text>
</comment>